<evidence type="ECO:0000256" key="1">
    <source>
        <dbReference type="SAM" id="SignalP"/>
    </source>
</evidence>
<dbReference type="SUPFAM" id="SSF56925">
    <property type="entry name" value="OMPA-like"/>
    <property type="match status" value="1"/>
</dbReference>
<organism evidence="3 4">
    <name type="scientific">Myroides guanonis</name>
    <dbReference type="NCBI Taxonomy" id="1150112"/>
    <lineage>
        <taxon>Bacteria</taxon>
        <taxon>Pseudomonadati</taxon>
        <taxon>Bacteroidota</taxon>
        <taxon>Flavobacteriia</taxon>
        <taxon>Flavobacteriales</taxon>
        <taxon>Flavobacteriaceae</taxon>
        <taxon>Myroides</taxon>
    </lineage>
</organism>
<protein>
    <submittedName>
        <fullName evidence="3">Outer membrane protein beta-barrel domain-containing protein</fullName>
    </submittedName>
</protein>
<dbReference type="InterPro" id="IPR011250">
    <property type="entry name" value="OMP/PagP_B-barrel"/>
</dbReference>
<feature type="chain" id="PRO_5017410721" evidence="1">
    <location>
        <begin position="21"/>
        <end position="218"/>
    </location>
</feature>
<reference evidence="4" key="1">
    <citation type="submission" date="2016-10" db="EMBL/GenBank/DDBJ databases">
        <authorList>
            <person name="Varghese N."/>
            <person name="Submissions S."/>
        </authorList>
    </citation>
    <scope>NUCLEOTIDE SEQUENCE [LARGE SCALE GENOMIC DNA]</scope>
    <source>
        <strain evidence="4">DSM 26542</strain>
    </source>
</reference>
<dbReference type="InterPro" id="IPR025665">
    <property type="entry name" value="Beta-barrel_OMP_2"/>
</dbReference>
<dbReference type="Pfam" id="PF13568">
    <property type="entry name" value="OMP_b-brl_2"/>
    <property type="match status" value="1"/>
</dbReference>
<name>A0A1I3M8F5_9FLAO</name>
<keyword evidence="1" id="KW-0732">Signal</keyword>
<dbReference type="OrthoDB" id="947434at2"/>
<keyword evidence="4" id="KW-1185">Reference proteome</keyword>
<dbReference type="EMBL" id="FORU01000002">
    <property type="protein sequence ID" value="SFI93227.1"/>
    <property type="molecule type" value="Genomic_DNA"/>
</dbReference>
<gene>
    <name evidence="3" type="ORF">SAMN04487893_10270</name>
</gene>
<dbReference type="Proteomes" id="UP000243887">
    <property type="component" value="Unassembled WGS sequence"/>
</dbReference>
<evidence type="ECO:0000259" key="2">
    <source>
        <dbReference type="Pfam" id="PF13568"/>
    </source>
</evidence>
<evidence type="ECO:0000313" key="4">
    <source>
        <dbReference type="Proteomes" id="UP000243887"/>
    </source>
</evidence>
<dbReference type="RefSeq" id="WP_090677853.1">
    <property type="nucleotide sequence ID" value="NZ_FORU01000002.1"/>
</dbReference>
<dbReference type="AlphaFoldDB" id="A0A1I3M8F5"/>
<dbReference type="STRING" id="1150112.SAMN04487893_10270"/>
<dbReference type="Gene3D" id="2.40.160.20">
    <property type="match status" value="1"/>
</dbReference>
<feature type="signal peptide" evidence="1">
    <location>
        <begin position="1"/>
        <end position="20"/>
    </location>
</feature>
<proteinExistence type="predicted"/>
<feature type="domain" description="Outer membrane protein beta-barrel" evidence="2">
    <location>
        <begin position="19"/>
        <end position="185"/>
    </location>
</feature>
<accession>A0A1I3M8F5</accession>
<sequence>MKKITLSVLAFGAFMLTAQAQTTDVKNESKDVRFGVKAGLNVSTFTNFTDISMKPGFHVGAVAEIFINKKLSIQPELIYSKQGFEYSGFNVGSYVPVYTEYTWRQDYINVPIMVKYYIVKGFNVQGGMQFGFLVNSEMEQRGLELDTKSLVNSFDFGLNFGVGYELPIGVFFDMRYNMGLTNVFNKDFDAFYKYTSGNYSEDVKSENSVFQLSVGYKF</sequence>
<evidence type="ECO:0000313" key="3">
    <source>
        <dbReference type="EMBL" id="SFI93227.1"/>
    </source>
</evidence>